<organism evidence="1 2">
    <name type="scientific">Micromonospora polyrhachis</name>
    <dbReference type="NCBI Taxonomy" id="1282883"/>
    <lineage>
        <taxon>Bacteria</taxon>
        <taxon>Bacillati</taxon>
        <taxon>Actinomycetota</taxon>
        <taxon>Actinomycetes</taxon>
        <taxon>Micromonosporales</taxon>
        <taxon>Micromonosporaceae</taxon>
        <taxon>Micromonospora</taxon>
    </lineage>
</organism>
<dbReference type="AlphaFoldDB" id="A0A7W7SXG1"/>
<protein>
    <submittedName>
        <fullName evidence="1">Uncharacterized protein</fullName>
    </submittedName>
</protein>
<evidence type="ECO:0000313" key="1">
    <source>
        <dbReference type="EMBL" id="MBB4962381.1"/>
    </source>
</evidence>
<reference evidence="1 2" key="1">
    <citation type="submission" date="2020-08" db="EMBL/GenBank/DDBJ databases">
        <title>Sequencing the genomes of 1000 actinobacteria strains.</title>
        <authorList>
            <person name="Klenk H.-P."/>
        </authorList>
    </citation>
    <scope>NUCLEOTIDE SEQUENCE [LARGE SCALE GENOMIC DNA]</scope>
    <source>
        <strain evidence="1 2">DSM 45886</strain>
    </source>
</reference>
<sequence>MTMLKRAYLTVADKLGFVRKDLAGFYPWH</sequence>
<proteinExistence type="predicted"/>
<comment type="caution">
    <text evidence="1">The sequence shown here is derived from an EMBL/GenBank/DDBJ whole genome shotgun (WGS) entry which is preliminary data.</text>
</comment>
<gene>
    <name evidence="1" type="ORF">FHR38_006114</name>
</gene>
<accession>A0A7W7SXG1</accession>
<name>A0A7W7SXG1_9ACTN</name>
<evidence type="ECO:0000313" key="2">
    <source>
        <dbReference type="Proteomes" id="UP000578819"/>
    </source>
</evidence>
<keyword evidence="2" id="KW-1185">Reference proteome</keyword>
<dbReference type="EMBL" id="JACHJW010000001">
    <property type="protein sequence ID" value="MBB4962381.1"/>
    <property type="molecule type" value="Genomic_DNA"/>
</dbReference>
<dbReference type="Proteomes" id="UP000578819">
    <property type="component" value="Unassembled WGS sequence"/>
</dbReference>